<evidence type="ECO:0000313" key="2">
    <source>
        <dbReference type="EMBL" id="CAE8635193.1"/>
    </source>
</evidence>
<dbReference type="EMBL" id="CAJNNW010032681">
    <property type="protein sequence ID" value="CAE8714893.1"/>
    <property type="molecule type" value="Genomic_DNA"/>
</dbReference>
<dbReference type="AlphaFoldDB" id="A0A813L0F5"/>
<dbReference type="Proteomes" id="UP000626109">
    <property type="component" value="Unassembled WGS sequence"/>
</dbReference>
<comment type="caution">
    <text evidence="3">The sequence shown here is derived from an EMBL/GenBank/DDBJ whole genome shotgun (WGS) entry which is preliminary data.</text>
</comment>
<accession>A0A813L0F5</accession>
<protein>
    <submittedName>
        <fullName evidence="3">Uncharacterized protein</fullName>
    </submittedName>
</protein>
<feature type="compositionally biased region" description="Basic residues" evidence="1">
    <location>
        <begin position="1"/>
        <end position="10"/>
    </location>
</feature>
<feature type="region of interest" description="Disordered" evidence="1">
    <location>
        <begin position="1"/>
        <end position="43"/>
    </location>
</feature>
<gene>
    <name evidence="2" type="ORF">PGLA1383_LOCUS50786</name>
    <name evidence="3" type="ORF">PGLA2088_LOCUS38233</name>
</gene>
<feature type="compositionally biased region" description="Low complexity" evidence="1">
    <location>
        <begin position="26"/>
        <end position="41"/>
    </location>
</feature>
<dbReference type="EMBL" id="CAJNNV010031254">
    <property type="protein sequence ID" value="CAE8635193.1"/>
    <property type="molecule type" value="Genomic_DNA"/>
</dbReference>
<keyword evidence="5" id="KW-1185">Reference proteome</keyword>
<sequence>MAPKVHRAIQKKPSAAGPVVIRRRPASASASQAVPQQQQQQETEQLADAFERAMYGGASASSSDYGPVQARLQELGVHFVESKTVLFVLRPQACKAFEDEVLKKLRHKGTIRKLRFHGIQDGEDPGPAFLFTHVGPLVRQYLPQLKELGVQFMAVENFRLTGVTSLRQVYFVGARFRDNNVFVMELPELKSLNIALCTPPSQGLAASLLKCPRIESFYAHKFMDDPPSLYLPSCKTFCFRRGDCVSKLHLYLPRVKKVVLDAMYDLKNLKFLPHAKKEIKEFALPKGTPESTFTVSVVNACLGQAAKQYLSTHPRVLRIDGLSDNDDPLF</sequence>
<evidence type="ECO:0000313" key="3">
    <source>
        <dbReference type="EMBL" id="CAE8714893.1"/>
    </source>
</evidence>
<organism evidence="3 4">
    <name type="scientific">Polarella glacialis</name>
    <name type="common">Dinoflagellate</name>
    <dbReference type="NCBI Taxonomy" id="89957"/>
    <lineage>
        <taxon>Eukaryota</taxon>
        <taxon>Sar</taxon>
        <taxon>Alveolata</taxon>
        <taxon>Dinophyceae</taxon>
        <taxon>Suessiales</taxon>
        <taxon>Suessiaceae</taxon>
        <taxon>Polarella</taxon>
    </lineage>
</organism>
<dbReference type="Proteomes" id="UP000654075">
    <property type="component" value="Unassembled WGS sequence"/>
</dbReference>
<name>A0A813L0F5_POLGL</name>
<proteinExistence type="predicted"/>
<reference evidence="3" key="1">
    <citation type="submission" date="2021-02" db="EMBL/GenBank/DDBJ databases">
        <authorList>
            <person name="Dougan E. K."/>
            <person name="Rhodes N."/>
            <person name="Thang M."/>
            <person name="Chan C."/>
        </authorList>
    </citation>
    <scope>NUCLEOTIDE SEQUENCE</scope>
</reference>
<evidence type="ECO:0000313" key="5">
    <source>
        <dbReference type="Proteomes" id="UP000654075"/>
    </source>
</evidence>
<evidence type="ECO:0000313" key="4">
    <source>
        <dbReference type="Proteomes" id="UP000626109"/>
    </source>
</evidence>
<evidence type="ECO:0000256" key="1">
    <source>
        <dbReference type="SAM" id="MobiDB-lite"/>
    </source>
</evidence>